<dbReference type="EMBL" id="MU157907">
    <property type="protein sequence ID" value="KAF9523931.1"/>
    <property type="molecule type" value="Genomic_DNA"/>
</dbReference>
<organism evidence="1 2">
    <name type="scientific">Crepidotus variabilis</name>
    <dbReference type="NCBI Taxonomy" id="179855"/>
    <lineage>
        <taxon>Eukaryota</taxon>
        <taxon>Fungi</taxon>
        <taxon>Dikarya</taxon>
        <taxon>Basidiomycota</taxon>
        <taxon>Agaricomycotina</taxon>
        <taxon>Agaricomycetes</taxon>
        <taxon>Agaricomycetidae</taxon>
        <taxon>Agaricales</taxon>
        <taxon>Agaricineae</taxon>
        <taxon>Crepidotaceae</taxon>
        <taxon>Crepidotus</taxon>
    </lineage>
</organism>
<sequence>MDTLPEEIVELFIKSIDKNGEGRKVMCACMSVSRRFFRPARSRLFSSVEFDRNLNIGLKLKHFRELLEYNSASYPPLGPCIKSLTLDWPSTFSPESVLNENEIKGAILLLLAGPSCNIIKLSVNFGMALFPDPNSDYRAYHAFRTIFSVPSLQSLSLSWVRGFPSEMINIFKIQKLHTVLVQCRNPQTTTISVTPPSTEPKRALNPQLREVVVLNAILPQEWFQDPETSPFSRLESLSMHLGTRMADNPSDLFDKYLTACQHTLKNLKIHLIPNFSAIYPHSLQQMTELRKLTYIARYGYSRSDGENISWAMKPIIQSLATMVDAPLNLQHIVVCIPINLSDHRLGHIIFGEDKKTSELMDTLSSRRLESVEKVEIVLHLYGKQKPVRGTNITHPLPTFAVQAKVEHPRVILTTNQTEEYGEGD</sequence>
<proteinExistence type="predicted"/>
<evidence type="ECO:0000313" key="1">
    <source>
        <dbReference type="EMBL" id="KAF9523931.1"/>
    </source>
</evidence>
<accession>A0A9P6E777</accession>
<protein>
    <submittedName>
        <fullName evidence="1">Uncharacterized protein</fullName>
    </submittedName>
</protein>
<gene>
    <name evidence="1" type="ORF">CPB83DRAFT_861989</name>
</gene>
<dbReference type="AlphaFoldDB" id="A0A9P6E777"/>
<evidence type="ECO:0000313" key="2">
    <source>
        <dbReference type="Proteomes" id="UP000807306"/>
    </source>
</evidence>
<comment type="caution">
    <text evidence="1">The sequence shown here is derived from an EMBL/GenBank/DDBJ whole genome shotgun (WGS) entry which is preliminary data.</text>
</comment>
<reference evidence="1" key="1">
    <citation type="submission" date="2020-11" db="EMBL/GenBank/DDBJ databases">
        <authorList>
            <consortium name="DOE Joint Genome Institute"/>
            <person name="Ahrendt S."/>
            <person name="Riley R."/>
            <person name="Andreopoulos W."/>
            <person name="Labutti K."/>
            <person name="Pangilinan J."/>
            <person name="Ruiz-Duenas F.J."/>
            <person name="Barrasa J.M."/>
            <person name="Sanchez-Garcia M."/>
            <person name="Camarero S."/>
            <person name="Miyauchi S."/>
            <person name="Serrano A."/>
            <person name="Linde D."/>
            <person name="Babiker R."/>
            <person name="Drula E."/>
            <person name="Ayuso-Fernandez I."/>
            <person name="Pacheco R."/>
            <person name="Padilla G."/>
            <person name="Ferreira P."/>
            <person name="Barriuso J."/>
            <person name="Kellner H."/>
            <person name="Castanera R."/>
            <person name="Alfaro M."/>
            <person name="Ramirez L."/>
            <person name="Pisabarro A.G."/>
            <person name="Kuo A."/>
            <person name="Tritt A."/>
            <person name="Lipzen A."/>
            <person name="He G."/>
            <person name="Yan M."/>
            <person name="Ng V."/>
            <person name="Cullen D."/>
            <person name="Martin F."/>
            <person name="Rosso M.-N."/>
            <person name="Henrissat B."/>
            <person name="Hibbett D."/>
            <person name="Martinez A.T."/>
            <person name="Grigoriev I.V."/>
        </authorList>
    </citation>
    <scope>NUCLEOTIDE SEQUENCE</scope>
    <source>
        <strain evidence="1">CBS 506.95</strain>
    </source>
</reference>
<dbReference type="Proteomes" id="UP000807306">
    <property type="component" value="Unassembled WGS sequence"/>
</dbReference>
<name>A0A9P6E777_9AGAR</name>
<keyword evidence="2" id="KW-1185">Reference proteome</keyword>